<evidence type="ECO:0000313" key="1">
    <source>
        <dbReference type="EMBL" id="KXB35060.1"/>
    </source>
</evidence>
<dbReference type="SUPFAM" id="SSF56317">
    <property type="entry name" value="Carbon-nitrogen hydrolase"/>
    <property type="match status" value="1"/>
</dbReference>
<comment type="caution">
    <text evidence="1">The sequence shown here is derived from an EMBL/GenBank/DDBJ whole genome shotgun (WGS) entry which is preliminary data.</text>
</comment>
<organism evidence="1 2">
    <name type="scientific">Atopobium deltae</name>
    <dbReference type="NCBI Taxonomy" id="1393034"/>
    <lineage>
        <taxon>Bacteria</taxon>
        <taxon>Bacillati</taxon>
        <taxon>Actinomycetota</taxon>
        <taxon>Coriobacteriia</taxon>
        <taxon>Coriobacteriales</taxon>
        <taxon>Atopobiaceae</taxon>
        <taxon>Atopobium</taxon>
    </lineage>
</organism>
<dbReference type="Gene3D" id="3.60.110.10">
    <property type="entry name" value="Carbon-nitrogen hydrolase"/>
    <property type="match status" value="1"/>
</dbReference>
<gene>
    <name evidence="1" type="ORF">HMPREF3192_00425</name>
</gene>
<evidence type="ECO:0008006" key="3">
    <source>
        <dbReference type="Google" id="ProtNLM"/>
    </source>
</evidence>
<dbReference type="STRING" id="1393034.HMPREF3192_00425"/>
<dbReference type="InterPro" id="IPR036526">
    <property type="entry name" value="C-N_Hydrolase_sf"/>
</dbReference>
<dbReference type="Gene3D" id="3.40.50.620">
    <property type="entry name" value="HUPs"/>
    <property type="match status" value="1"/>
</dbReference>
<name>A0A133XVV1_9ACTN</name>
<protein>
    <recommendedName>
        <fullName evidence="3">CN hydrolase domain-containing protein</fullName>
    </recommendedName>
</protein>
<proteinExistence type="predicted"/>
<dbReference type="EMBL" id="LSCR01000006">
    <property type="protein sequence ID" value="KXB35060.1"/>
    <property type="molecule type" value="Genomic_DNA"/>
</dbReference>
<dbReference type="InterPro" id="IPR014729">
    <property type="entry name" value="Rossmann-like_a/b/a_fold"/>
</dbReference>
<dbReference type="PATRIC" id="fig|1393034.3.peg.409"/>
<dbReference type="Proteomes" id="UP000070675">
    <property type="component" value="Unassembled WGS sequence"/>
</dbReference>
<sequence>MKLAISQMCTRSANYEATIARMVAQSQLARDQGAELIIFPFPALTGPDLGGIGKTDSFGVDIVLAQASLTQKLALPALVPLLLPAPFGSFQEVVFIKNKELIPLRYTFQSMLAQQDPRTWITTATHENIGFCFDDINFMVVCTQDQLKAATKAQVDADVVLYLQNGRFTTHDESTTLAPAISRGFFTKEASELNAWLVGIGGVGGYDDVVHAGGSFVMTPWGELTEVFPNFEEDFRIVEVDPAFEGPVANPQQPPDYVEPQLMWDALVMATRNFLQFDGRMHDAVLNLDGTMATSVLAALTIDAVGPARTRALIVDKGDAAAFRDAKKLARNLHLKADVLSGRQVRMATRALQLDANDTNVIDALVGIRLQNLASEHGGLVLSPVDKTALALELPQTGRMTASMASMMPFGDVYRSQLMGLGRYRASISSSLPASVLTRFELSNMRVAGFGGLSSQKPTQAQLTQIDHFLYSYIEQDMPIGELVSNVQDYHLIKALIGRLAQGEIARRALPSYPVISSCSLSEFSRPIDSAWEDRPRSVADIQAVERFYQQVSAKLSQLSLEKASDENINEAFELLRDMMSAAPEELDEHKHWASGFFSNN</sequence>
<accession>A0A133XVV1</accession>
<dbReference type="RefSeq" id="WP_066304854.1">
    <property type="nucleotide sequence ID" value="NZ_KQ959487.1"/>
</dbReference>
<reference evidence="2" key="1">
    <citation type="submission" date="2016-01" db="EMBL/GenBank/DDBJ databases">
        <authorList>
            <person name="Mitreva M."/>
            <person name="Pepin K.H."/>
            <person name="Mihindukulasuriya K.A."/>
            <person name="Fulton R."/>
            <person name="Fronick C."/>
            <person name="O'Laughlin M."/>
            <person name="Miner T."/>
            <person name="Herter B."/>
            <person name="Rosa B.A."/>
            <person name="Cordes M."/>
            <person name="Tomlinson C."/>
            <person name="Wollam A."/>
            <person name="Palsikar V.B."/>
            <person name="Mardis E.R."/>
            <person name="Wilson R.K."/>
        </authorList>
    </citation>
    <scope>NUCLEOTIDE SEQUENCE [LARGE SCALE GENOMIC DNA]</scope>
    <source>
        <strain evidence="2">DNF00019</strain>
    </source>
</reference>
<evidence type="ECO:0000313" key="2">
    <source>
        <dbReference type="Proteomes" id="UP000070675"/>
    </source>
</evidence>
<keyword evidence="2" id="KW-1185">Reference proteome</keyword>
<dbReference type="AlphaFoldDB" id="A0A133XVV1"/>
<dbReference type="OrthoDB" id="9760188at2"/>